<reference evidence="1" key="2">
    <citation type="submission" date="2020-01" db="EMBL/GenBank/DDBJ databases">
        <authorList>
            <person name="Hornung B."/>
        </authorList>
    </citation>
    <scope>NUCLEOTIDE SEQUENCE</scope>
    <source>
        <strain evidence="1">PacBioINE</strain>
    </source>
</reference>
<dbReference type="InterPro" id="IPR038390">
    <property type="entry name" value="Metal_Tscrpt_repr_sf"/>
</dbReference>
<accession>A0A8S0XVL3</accession>
<evidence type="ECO:0000313" key="2">
    <source>
        <dbReference type="EMBL" id="CEJ06571.1"/>
    </source>
</evidence>
<dbReference type="EMBL" id="CDGJ01000032">
    <property type="protein sequence ID" value="CEJ06571.1"/>
    <property type="molecule type" value="Genomic_DNA"/>
</dbReference>
<name>A0A8S0XVL3_9FIRM</name>
<dbReference type="Pfam" id="PF02583">
    <property type="entry name" value="Trns_repr_metal"/>
    <property type="match status" value="1"/>
</dbReference>
<dbReference type="Proteomes" id="UP000836597">
    <property type="component" value="Chromosome"/>
</dbReference>
<dbReference type="GO" id="GO:0045892">
    <property type="term" value="P:negative regulation of DNA-templated transcription"/>
    <property type="evidence" value="ECO:0007669"/>
    <property type="project" value="UniProtKB-ARBA"/>
</dbReference>
<reference evidence="2" key="1">
    <citation type="submission" date="2014-11" db="EMBL/GenBank/DDBJ databases">
        <authorList>
            <person name="Hornung B.V."/>
        </authorList>
    </citation>
    <scope>NUCLEOTIDE SEQUENCE</scope>
    <source>
        <strain evidence="2">INE</strain>
    </source>
</reference>
<dbReference type="PANTHER" id="PTHR33677">
    <property type="entry name" value="TRANSCRIPTIONAL REPRESSOR FRMR-RELATED"/>
    <property type="match status" value="1"/>
</dbReference>
<dbReference type="RefSeq" id="WP_240984113.1">
    <property type="nucleotide sequence ID" value="NZ_CDGJ01000032.1"/>
</dbReference>
<dbReference type="AlphaFoldDB" id="A0A8S0XVL3"/>
<evidence type="ECO:0000313" key="3">
    <source>
        <dbReference type="Proteomes" id="UP001071230"/>
    </source>
</evidence>
<proteinExistence type="predicted"/>
<gene>
    <name evidence="2" type="ORF">DEACI_1020</name>
    <name evidence="1" type="ORF">DEACI_1090</name>
</gene>
<dbReference type="GO" id="GO:0003677">
    <property type="term" value="F:DNA binding"/>
    <property type="evidence" value="ECO:0007669"/>
    <property type="project" value="InterPro"/>
</dbReference>
<dbReference type="GO" id="GO:0046872">
    <property type="term" value="F:metal ion binding"/>
    <property type="evidence" value="ECO:0007669"/>
    <property type="project" value="InterPro"/>
</dbReference>
<dbReference type="Proteomes" id="UP001071230">
    <property type="component" value="Unassembled WGS sequence"/>
</dbReference>
<organism evidence="1">
    <name type="scientific">Acididesulfobacillus acetoxydans</name>
    <dbReference type="NCBI Taxonomy" id="1561005"/>
    <lineage>
        <taxon>Bacteria</taxon>
        <taxon>Bacillati</taxon>
        <taxon>Bacillota</taxon>
        <taxon>Clostridia</taxon>
        <taxon>Eubacteriales</taxon>
        <taxon>Peptococcaceae</taxon>
        <taxon>Acididesulfobacillus</taxon>
    </lineage>
</organism>
<dbReference type="KEGG" id="aacx:DEACI_1090"/>
<dbReference type="Gene3D" id="1.20.58.1000">
    <property type="entry name" value="Metal-sensitive repressor, helix protomer"/>
    <property type="match status" value="1"/>
</dbReference>
<dbReference type="InterPro" id="IPR003735">
    <property type="entry name" value="Metal_Tscrpt_repr"/>
</dbReference>
<dbReference type="PANTHER" id="PTHR33677:SF3">
    <property type="entry name" value="COPPER-SENSING TRANSCRIPTIONAL REPRESSOR RICR"/>
    <property type="match status" value="1"/>
</dbReference>
<keyword evidence="3" id="KW-1185">Reference proteome</keyword>
<dbReference type="EMBL" id="LR746496">
    <property type="protein sequence ID" value="CAA7600437.1"/>
    <property type="molecule type" value="Genomic_DNA"/>
</dbReference>
<sequence>MKNSNPLQNREILSRLKVAKGHVAAVMNMIEEDKSCEEILLQLDAIRASMLKISVFVAQHYAETCLLDALDNGDKRRENLNKSIETLMRVNQYCCQPNLSFSEASATLQASK</sequence>
<dbReference type="CDD" id="cd10148">
    <property type="entry name" value="CsoR-like_DUF156"/>
    <property type="match status" value="1"/>
</dbReference>
<evidence type="ECO:0000313" key="1">
    <source>
        <dbReference type="EMBL" id="CAA7600437.1"/>
    </source>
</evidence>
<protein>
    <submittedName>
        <fullName evidence="1">Metal-sensitive transcriptional repressor</fullName>
    </submittedName>
</protein>